<feature type="compositionally biased region" description="Low complexity" evidence="1">
    <location>
        <begin position="32"/>
        <end position="49"/>
    </location>
</feature>
<dbReference type="EMBL" id="OW152813">
    <property type="protein sequence ID" value="CAH2034410.1"/>
    <property type="molecule type" value="Genomic_DNA"/>
</dbReference>
<proteinExistence type="predicted"/>
<gene>
    <name evidence="2" type="ORF">IPOD504_LOCUS120</name>
</gene>
<feature type="non-terminal residue" evidence="2">
    <location>
        <position position="193"/>
    </location>
</feature>
<reference evidence="2" key="1">
    <citation type="submission" date="2022-03" db="EMBL/GenBank/DDBJ databases">
        <authorList>
            <person name="Martin H S."/>
        </authorList>
    </citation>
    <scope>NUCLEOTIDE SEQUENCE</scope>
</reference>
<sequence length="193" mass="21128">MAAGGRWKAERASSAATANRVATLARGAVTSGDPGDPADPGDLGDPGDPGAGYHWTCALCRHPAGSVDPAGRVATAVNSISEKFELVNRVQLPRLSSDLTRIRSTTERIARQNESILKYIEELRGREPKRQGTRGYRKRKITLAPKAKPPETDATPTRDRLARHRPRRSLTLQDLLLVLNRKIHQTPASSKQR</sequence>
<evidence type="ECO:0000256" key="1">
    <source>
        <dbReference type="SAM" id="MobiDB-lite"/>
    </source>
</evidence>
<feature type="region of interest" description="Disordered" evidence="1">
    <location>
        <begin position="144"/>
        <end position="165"/>
    </location>
</feature>
<protein>
    <submittedName>
        <fullName evidence="2">Uncharacterized protein</fullName>
    </submittedName>
</protein>
<evidence type="ECO:0000313" key="2">
    <source>
        <dbReference type="EMBL" id="CAH2034410.1"/>
    </source>
</evidence>
<organism evidence="2 3">
    <name type="scientific">Iphiclides podalirius</name>
    <name type="common">scarce swallowtail</name>
    <dbReference type="NCBI Taxonomy" id="110791"/>
    <lineage>
        <taxon>Eukaryota</taxon>
        <taxon>Metazoa</taxon>
        <taxon>Ecdysozoa</taxon>
        <taxon>Arthropoda</taxon>
        <taxon>Hexapoda</taxon>
        <taxon>Insecta</taxon>
        <taxon>Pterygota</taxon>
        <taxon>Neoptera</taxon>
        <taxon>Endopterygota</taxon>
        <taxon>Lepidoptera</taxon>
        <taxon>Glossata</taxon>
        <taxon>Ditrysia</taxon>
        <taxon>Papilionoidea</taxon>
        <taxon>Papilionidae</taxon>
        <taxon>Papilioninae</taxon>
        <taxon>Iphiclides</taxon>
    </lineage>
</organism>
<dbReference type="Proteomes" id="UP000837857">
    <property type="component" value="Chromosome 1"/>
</dbReference>
<keyword evidence="3" id="KW-1185">Reference proteome</keyword>
<feature type="region of interest" description="Disordered" evidence="1">
    <location>
        <begin position="24"/>
        <end position="49"/>
    </location>
</feature>
<name>A0ABN8HJJ9_9NEOP</name>
<feature type="compositionally biased region" description="Basic and acidic residues" evidence="1">
    <location>
        <begin position="148"/>
        <end position="160"/>
    </location>
</feature>
<evidence type="ECO:0000313" key="3">
    <source>
        <dbReference type="Proteomes" id="UP000837857"/>
    </source>
</evidence>
<accession>A0ABN8HJJ9</accession>